<dbReference type="PANTHER" id="PTHR11228">
    <property type="entry name" value="RADICAL SAM DOMAIN PROTEIN"/>
    <property type="match status" value="1"/>
</dbReference>
<dbReference type="SFLD" id="SFLDG01067">
    <property type="entry name" value="SPASM/twitch_domain_containing"/>
    <property type="match status" value="1"/>
</dbReference>
<dbReference type="SUPFAM" id="SSF102114">
    <property type="entry name" value="Radical SAM enzymes"/>
    <property type="match status" value="1"/>
</dbReference>
<evidence type="ECO:0000256" key="3">
    <source>
        <dbReference type="ARBA" id="ARBA00022691"/>
    </source>
</evidence>
<reference evidence="8" key="1">
    <citation type="journal article" date="2012" name="J. Bacteriol.">
        <title>Genome sequences of type strains of seven species of the marine bacterium Pseudoalteromonas.</title>
        <authorList>
            <person name="Xie B.B."/>
            <person name="Shu Y.L."/>
            <person name="Qin Q.L."/>
            <person name="Rong J.C."/>
            <person name="Zhang X.Y."/>
            <person name="Chen X.L."/>
            <person name="Shi M."/>
            <person name="He H.L."/>
            <person name="Zhou B.C."/>
            <person name="Zhang Y.Z."/>
        </authorList>
    </citation>
    <scope>NUCLEOTIDE SEQUENCE [LARGE SCALE GENOMIC DNA]</scope>
    <source>
        <strain evidence="8">NCIMB 1889</strain>
    </source>
</reference>
<dbReference type="InterPro" id="IPR034391">
    <property type="entry name" value="AdoMet-like_SPASM_containing"/>
</dbReference>
<dbReference type="CDD" id="cd01335">
    <property type="entry name" value="Radical_SAM"/>
    <property type="match status" value="1"/>
</dbReference>
<dbReference type="GO" id="GO:0046872">
    <property type="term" value="F:metal ion binding"/>
    <property type="evidence" value="ECO:0007669"/>
    <property type="project" value="UniProtKB-KW"/>
</dbReference>
<dbReference type="OrthoDB" id="9810775at2"/>
<dbReference type="AlphaFoldDB" id="U1KVK3"/>
<dbReference type="InterPro" id="IPR058240">
    <property type="entry name" value="rSAM_sf"/>
</dbReference>
<protein>
    <submittedName>
        <fullName evidence="8">Molybdopterin cofactor synthesis protein A</fullName>
    </submittedName>
</protein>
<dbReference type="SFLD" id="SFLDS00029">
    <property type="entry name" value="Radical_SAM"/>
    <property type="match status" value="1"/>
</dbReference>
<reference evidence="8" key="2">
    <citation type="submission" date="2013-04" db="EMBL/GenBank/DDBJ databases">
        <title>Genome sequence of Pseudoalteromonas citrea.</title>
        <authorList>
            <person name="Xie B.-B."/>
            <person name="Rong J.-C."/>
            <person name="Qin Q.-L."/>
            <person name="Shu Y.-L."/>
            <person name="Zhang Y.-Z."/>
        </authorList>
    </citation>
    <scope>NUCLEOTIDE SEQUENCE</scope>
    <source>
        <strain evidence="8">NCIMB 1889</strain>
    </source>
</reference>
<keyword evidence="3" id="KW-0949">S-adenosyl-L-methionine</keyword>
<proteinExistence type="predicted"/>
<name>U1KVK3_9GAMM</name>
<accession>U1KVK3</accession>
<keyword evidence="2" id="KW-0004">4Fe-4S</keyword>
<dbReference type="Pfam" id="PF04055">
    <property type="entry name" value="Radical_SAM"/>
    <property type="match status" value="1"/>
</dbReference>
<evidence type="ECO:0000256" key="2">
    <source>
        <dbReference type="ARBA" id="ARBA00022485"/>
    </source>
</evidence>
<dbReference type="InterPro" id="IPR007197">
    <property type="entry name" value="rSAM"/>
</dbReference>
<evidence type="ECO:0000256" key="5">
    <source>
        <dbReference type="ARBA" id="ARBA00023004"/>
    </source>
</evidence>
<dbReference type="SFLD" id="SFLDG01387">
    <property type="entry name" value="BtrN-like_SPASM_domain_contain"/>
    <property type="match status" value="1"/>
</dbReference>
<keyword evidence="4" id="KW-0479">Metal-binding</keyword>
<comment type="caution">
    <text evidence="8">The sequence shown here is derived from an EMBL/GenBank/DDBJ whole genome shotgun (WGS) entry which is preliminary data.</text>
</comment>
<organism evidence="8">
    <name type="scientific">Pseudoalteromonas citrea DSM 8771</name>
    <dbReference type="NCBI Taxonomy" id="1117314"/>
    <lineage>
        <taxon>Bacteria</taxon>
        <taxon>Pseudomonadati</taxon>
        <taxon>Pseudomonadota</taxon>
        <taxon>Gammaproteobacteria</taxon>
        <taxon>Alteromonadales</taxon>
        <taxon>Pseudoalteromonadaceae</taxon>
        <taxon>Pseudoalteromonas</taxon>
    </lineage>
</organism>
<sequence length="342" mass="39970">MSNNNLAADFDVDTPIDHNYHVDTNEKIERWESTLPKEYWDYREEWESHPKNRIVQQFPIHLDIEATSSCNLKCTMCPRTEMEANGTFWKVENFDFELYKKLIDEGVTNGLRSVKYNYLGEPLLNPKLFKMIEYAKEKGVIDVMFNTNATYLSEKNAEKLLNSGIDKLFFSFDSPTKAQYEKIREGAEFEEVLGNIKRFIRMRDERGSIKPFTRVSMVLMKENQDEWPKFKALFEPIVDAVAYVDYLDHGDQNNSEMTLIDLTARDNRFCCPQLWQRMFVHPDGVATVCCIDSKRELVVGNVHEQTISEIWQGDKYSKLRKLHAEGRSHEIPACARCPLAKY</sequence>
<dbReference type="STRING" id="1117314.PCIT_04203"/>
<evidence type="ECO:0000313" key="8">
    <source>
        <dbReference type="EMBL" id="ERG20023.1"/>
    </source>
</evidence>
<dbReference type="InterPro" id="IPR023885">
    <property type="entry name" value="4Fe4S-binding_SPASM_dom"/>
</dbReference>
<evidence type="ECO:0000256" key="1">
    <source>
        <dbReference type="ARBA" id="ARBA00001966"/>
    </source>
</evidence>
<dbReference type="InterPro" id="IPR013785">
    <property type="entry name" value="Aldolase_TIM"/>
</dbReference>
<dbReference type="GO" id="GO:0051536">
    <property type="term" value="F:iron-sulfur cluster binding"/>
    <property type="evidence" value="ECO:0007669"/>
    <property type="project" value="UniProtKB-KW"/>
</dbReference>
<feature type="domain" description="Radical SAM core" evidence="7">
    <location>
        <begin position="56"/>
        <end position="283"/>
    </location>
</feature>
<dbReference type="EMBL" id="AHBZ02000044">
    <property type="protein sequence ID" value="ERG20023.1"/>
    <property type="molecule type" value="Genomic_DNA"/>
</dbReference>
<gene>
    <name evidence="8" type="ORF">PCIT_04203</name>
</gene>
<dbReference type="Gene3D" id="3.20.20.70">
    <property type="entry name" value="Aldolase class I"/>
    <property type="match status" value="1"/>
</dbReference>
<dbReference type="Pfam" id="PF13186">
    <property type="entry name" value="SPASM"/>
    <property type="match status" value="1"/>
</dbReference>
<dbReference type="PROSITE" id="PS51918">
    <property type="entry name" value="RADICAL_SAM"/>
    <property type="match status" value="1"/>
</dbReference>
<evidence type="ECO:0000256" key="6">
    <source>
        <dbReference type="ARBA" id="ARBA00023014"/>
    </source>
</evidence>
<dbReference type="GO" id="GO:0003824">
    <property type="term" value="F:catalytic activity"/>
    <property type="evidence" value="ECO:0007669"/>
    <property type="project" value="InterPro"/>
</dbReference>
<dbReference type="CDD" id="cd21109">
    <property type="entry name" value="SPASM"/>
    <property type="match status" value="1"/>
</dbReference>
<keyword evidence="6" id="KW-0411">Iron-sulfur</keyword>
<dbReference type="eggNOG" id="COG0535">
    <property type="taxonomic scope" value="Bacteria"/>
</dbReference>
<dbReference type="PANTHER" id="PTHR11228:SF34">
    <property type="entry name" value="TUNGSTEN-CONTAINING ALDEHYDE FERREDOXIN OXIDOREDUCTASE COFACTOR MODIFYING PROTEIN"/>
    <property type="match status" value="1"/>
</dbReference>
<evidence type="ECO:0000259" key="7">
    <source>
        <dbReference type="PROSITE" id="PS51918"/>
    </source>
</evidence>
<dbReference type="InterPro" id="IPR050377">
    <property type="entry name" value="Radical_SAM_PqqE_MftC-like"/>
</dbReference>
<keyword evidence="5" id="KW-0408">Iron</keyword>
<comment type="cofactor">
    <cofactor evidence="1">
        <name>[4Fe-4S] cluster</name>
        <dbReference type="ChEBI" id="CHEBI:49883"/>
    </cofactor>
</comment>
<evidence type="ECO:0000256" key="4">
    <source>
        <dbReference type="ARBA" id="ARBA00022723"/>
    </source>
</evidence>